<keyword evidence="6" id="KW-0233">DNA recombination</keyword>
<dbReference type="RefSeq" id="WP_071084356.1">
    <property type="nucleotide sequence ID" value="NZ_MBLM01000110.1"/>
</dbReference>
<dbReference type="GO" id="GO:0006310">
    <property type="term" value="P:DNA recombination"/>
    <property type="evidence" value="ECO:0007669"/>
    <property type="project" value="UniProtKB-KW"/>
</dbReference>
<feature type="compositionally biased region" description="Basic residues" evidence="7">
    <location>
        <begin position="100"/>
        <end position="118"/>
    </location>
</feature>
<feature type="domain" description="Probable transposase IS891/IS1136/IS1341" evidence="8">
    <location>
        <begin position="173"/>
        <end position="289"/>
    </location>
</feature>
<protein>
    <submittedName>
        <fullName evidence="11">Transposase</fullName>
    </submittedName>
</protein>
<evidence type="ECO:0000256" key="2">
    <source>
        <dbReference type="ARBA" id="ARBA00022578"/>
    </source>
</evidence>
<dbReference type="GO" id="GO:0003677">
    <property type="term" value="F:DNA binding"/>
    <property type="evidence" value="ECO:0007669"/>
    <property type="project" value="UniProtKB-KW"/>
</dbReference>
<evidence type="ECO:0000259" key="9">
    <source>
        <dbReference type="Pfam" id="PF07282"/>
    </source>
</evidence>
<evidence type="ECO:0000313" key="11">
    <source>
        <dbReference type="EMBL" id="OHV38047.1"/>
    </source>
</evidence>
<dbReference type="OrthoDB" id="6230307at2"/>
<evidence type="ECO:0000256" key="7">
    <source>
        <dbReference type="SAM" id="MobiDB-lite"/>
    </source>
</evidence>
<evidence type="ECO:0000256" key="5">
    <source>
        <dbReference type="ARBA" id="ARBA00023125"/>
    </source>
</evidence>
<evidence type="ECO:0000256" key="6">
    <source>
        <dbReference type="ARBA" id="ARBA00023172"/>
    </source>
</evidence>
<dbReference type="GO" id="GO:0046872">
    <property type="term" value="F:metal ion binding"/>
    <property type="evidence" value="ECO:0007669"/>
    <property type="project" value="UniProtKB-KW"/>
</dbReference>
<dbReference type="GO" id="GO:0032196">
    <property type="term" value="P:transposition"/>
    <property type="evidence" value="ECO:0007669"/>
    <property type="project" value="UniProtKB-KW"/>
</dbReference>
<feature type="compositionally biased region" description="Basic and acidic residues" evidence="7">
    <location>
        <begin position="248"/>
        <end position="259"/>
    </location>
</feature>
<feature type="region of interest" description="Disordered" evidence="7">
    <location>
        <begin position="379"/>
        <end position="420"/>
    </location>
</feature>
<evidence type="ECO:0000256" key="4">
    <source>
        <dbReference type="ARBA" id="ARBA00022833"/>
    </source>
</evidence>
<proteinExistence type="inferred from homology"/>
<feature type="domain" description="Cas12f1-like TNB" evidence="9">
    <location>
        <begin position="301"/>
        <end position="368"/>
    </location>
</feature>
<evidence type="ECO:0000259" key="10">
    <source>
        <dbReference type="Pfam" id="PF12323"/>
    </source>
</evidence>
<dbReference type="EMBL" id="MBLM01000110">
    <property type="protein sequence ID" value="OHV38047.1"/>
    <property type="molecule type" value="Genomic_DNA"/>
</dbReference>
<dbReference type="InterPro" id="IPR001959">
    <property type="entry name" value="Transposase"/>
</dbReference>
<keyword evidence="5" id="KW-0238">DNA-binding</keyword>
<evidence type="ECO:0000313" key="12">
    <source>
        <dbReference type="Proteomes" id="UP000179627"/>
    </source>
</evidence>
<dbReference type="InterPro" id="IPR010095">
    <property type="entry name" value="Cas12f1-like_TNB"/>
</dbReference>
<dbReference type="Pfam" id="PF07282">
    <property type="entry name" value="Cas12f1-like_TNB"/>
    <property type="match status" value="1"/>
</dbReference>
<sequence length="420" mass="46797">MVVPIVRYRYRLNPTPGQQQMLARTFGCCRVVYNDAIRCRDEAYKAGEKLSASQVQTRVITEAKQTKVREWLGEVASVALVQSVGDAHKAHQNWRNSLSGKRRGPRAGRPRRKSRKDHRQSFRLTRNGFSLRDGGVYLARIGVVDVVWSRELPAPPSSVSVIKEPDGRCYASFVVERVDTALPTTDRECGVDMGLGAFASIAYSDGTDEKVSNPRYLRAAERRLARAQRALSRKAKGSKNRQKARHRMAVEHRKVRERRADAQNKLAHRLARDNQAVYVETLGIKGLARTRLAKSVNDAAWGQFLGKVRNKADQYGRLFHPLPRQFPSSQICSACGHRDGPKPLKIREWDCPHCGTHHDRDLNAARNLLFEGQRQVAAGRKGVAGMPRQAETENARGAGVSQDGSSAVGVEAGTHRGDRA</sequence>
<keyword evidence="2" id="KW-0815">Transposition</keyword>
<reference evidence="12" key="1">
    <citation type="submission" date="2016-07" db="EMBL/GenBank/DDBJ databases">
        <title>Sequence Frankia sp. strain CcI1.17.</title>
        <authorList>
            <person name="Ghodhbane-Gtari F."/>
            <person name="Swanson E."/>
            <person name="Gueddou A."/>
            <person name="Morris K."/>
            <person name="Hezbri K."/>
            <person name="Ktari A."/>
            <person name="Nouioui I."/>
            <person name="Abebe-Akele F."/>
            <person name="Simpson S."/>
            <person name="Thomas K."/>
            <person name="Gtari M."/>
            <person name="Tisa L.S."/>
            <person name="Hurst S."/>
        </authorList>
    </citation>
    <scope>NUCLEOTIDE SEQUENCE [LARGE SCALE GENOMIC DNA]</scope>
    <source>
        <strain evidence="12">Cc1.17</strain>
    </source>
</reference>
<evidence type="ECO:0000256" key="3">
    <source>
        <dbReference type="ARBA" id="ARBA00022723"/>
    </source>
</evidence>
<feature type="compositionally biased region" description="Basic residues" evidence="7">
    <location>
        <begin position="231"/>
        <end position="247"/>
    </location>
</feature>
<comment type="similarity">
    <text evidence="1">In the C-terminal section; belongs to the transposase 35 family.</text>
</comment>
<dbReference type="Proteomes" id="UP000179627">
    <property type="component" value="Unassembled WGS sequence"/>
</dbReference>
<comment type="caution">
    <text evidence="11">The sequence shown here is derived from an EMBL/GenBank/DDBJ whole genome shotgun (WGS) entry which is preliminary data.</text>
</comment>
<keyword evidence="3" id="KW-0479">Metal-binding</keyword>
<gene>
    <name evidence="11" type="ORF">CC117_16145</name>
</gene>
<evidence type="ECO:0000256" key="1">
    <source>
        <dbReference type="ARBA" id="ARBA00008761"/>
    </source>
</evidence>
<dbReference type="AlphaFoldDB" id="A0A1S1QWG7"/>
<keyword evidence="12" id="KW-1185">Reference proteome</keyword>
<dbReference type="InterPro" id="IPR021027">
    <property type="entry name" value="Transposase_put_HTH"/>
</dbReference>
<feature type="region of interest" description="Disordered" evidence="7">
    <location>
        <begin position="91"/>
        <end position="120"/>
    </location>
</feature>
<dbReference type="Pfam" id="PF01385">
    <property type="entry name" value="OrfB_IS605"/>
    <property type="match status" value="1"/>
</dbReference>
<keyword evidence="4" id="KW-0862">Zinc</keyword>
<dbReference type="NCBIfam" id="NF040570">
    <property type="entry name" value="guided_TnpB"/>
    <property type="match status" value="1"/>
</dbReference>
<evidence type="ECO:0000259" key="8">
    <source>
        <dbReference type="Pfam" id="PF01385"/>
    </source>
</evidence>
<feature type="domain" description="Transposase putative helix-turn-helix" evidence="10">
    <location>
        <begin position="7"/>
        <end position="49"/>
    </location>
</feature>
<dbReference type="Pfam" id="PF12323">
    <property type="entry name" value="HTH_OrfB_IS605"/>
    <property type="match status" value="1"/>
</dbReference>
<organism evidence="11 12">
    <name type="scientific">Parafrankia colletiae</name>
    <dbReference type="NCBI Taxonomy" id="573497"/>
    <lineage>
        <taxon>Bacteria</taxon>
        <taxon>Bacillati</taxon>
        <taxon>Actinomycetota</taxon>
        <taxon>Actinomycetes</taxon>
        <taxon>Frankiales</taxon>
        <taxon>Frankiaceae</taxon>
        <taxon>Parafrankia</taxon>
    </lineage>
</organism>
<name>A0A1S1QWG7_9ACTN</name>
<accession>A0A1S1QWG7</accession>
<feature type="region of interest" description="Disordered" evidence="7">
    <location>
        <begin position="230"/>
        <end position="259"/>
    </location>
</feature>